<dbReference type="Gramene" id="AET5Gv20653300.7">
    <property type="protein sequence ID" value="AET5Gv20653300.7"/>
    <property type="gene ID" value="AET5Gv20653300"/>
</dbReference>
<protein>
    <recommendedName>
        <fullName evidence="1">Enoyl reductase (ER) domain-containing protein</fullName>
    </recommendedName>
</protein>
<dbReference type="Pfam" id="PF08240">
    <property type="entry name" value="ADH_N"/>
    <property type="match status" value="1"/>
</dbReference>
<dbReference type="AlphaFoldDB" id="A0A453L786"/>
<reference evidence="3" key="1">
    <citation type="journal article" date="2014" name="Science">
        <title>Ancient hybridizations among the ancestral genomes of bread wheat.</title>
        <authorList>
            <consortium name="International Wheat Genome Sequencing Consortium,"/>
            <person name="Marcussen T."/>
            <person name="Sandve S.R."/>
            <person name="Heier L."/>
            <person name="Spannagl M."/>
            <person name="Pfeifer M."/>
            <person name="Jakobsen K.S."/>
            <person name="Wulff B.B."/>
            <person name="Steuernagel B."/>
            <person name="Mayer K.F."/>
            <person name="Olsen O.A."/>
        </authorList>
    </citation>
    <scope>NUCLEOTIDE SEQUENCE [LARGE SCALE GENOMIC DNA]</scope>
    <source>
        <strain evidence="3">cv. AL8/78</strain>
    </source>
</reference>
<accession>A0A453L786</accession>
<dbReference type="InterPro" id="IPR036291">
    <property type="entry name" value="NAD(P)-bd_dom_sf"/>
</dbReference>
<organism evidence="2 3">
    <name type="scientific">Aegilops tauschii subsp. strangulata</name>
    <name type="common">Goatgrass</name>
    <dbReference type="NCBI Taxonomy" id="200361"/>
    <lineage>
        <taxon>Eukaryota</taxon>
        <taxon>Viridiplantae</taxon>
        <taxon>Streptophyta</taxon>
        <taxon>Embryophyta</taxon>
        <taxon>Tracheophyta</taxon>
        <taxon>Spermatophyta</taxon>
        <taxon>Magnoliopsida</taxon>
        <taxon>Liliopsida</taxon>
        <taxon>Poales</taxon>
        <taxon>Poaceae</taxon>
        <taxon>BOP clade</taxon>
        <taxon>Pooideae</taxon>
        <taxon>Triticodae</taxon>
        <taxon>Triticeae</taxon>
        <taxon>Triticinae</taxon>
        <taxon>Aegilops</taxon>
    </lineage>
</organism>
<dbReference type="InterPro" id="IPR013154">
    <property type="entry name" value="ADH-like_N"/>
</dbReference>
<dbReference type="Gene3D" id="3.40.50.720">
    <property type="entry name" value="NAD(P)-binding Rossmann-like Domain"/>
    <property type="match status" value="1"/>
</dbReference>
<reference evidence="2" key="3">
    <citation type="journal article" date="2017" name="Nature">
        <title>Genome sequence of the progenitor of the wheat D genome Aegilops tauschii.</title>
        <authorList>
            <person name="Luo M.C."/>
            <person name="Gu Y.Q."/>
            <person name="Puiu D."/>
            <person name="Wang H."/>
            <person name="Twardziok S.O."/>
            <person name="Deal K.R."/>
            <person name="Huo N."/>
            <person name="Zhu T."/>
            <person name="Wang L."/>
            <person name="Wang Y."/>
            <person name="McGuire P.E."/>
            <person name="Liu S."/>
            <person name="Long H."/>
            <person name="Ramasamy R.K."/>
            <person name="Rodriguez J.C."/>
            <person name="Van S.L."/>
            <person name="Yuan L."/>
            <person name="Wang Z."/>
            <person name="Xia Z."/>
            <person name="Xiao L."/>
            <person name="Anderson O.D."/>
            <person name="Ouyang S."/>
            <person name="Liang Y."/>
            <person name="Zimin A.V."/>
            <person name="Pertea G."/>
            <person name="Qi P."/>
            <person name="Bennetzen J.L."/>
            <person name="Dai X."/>
            <person name="Dawson M.W."/>
            <person name="Muller H.G."/>
            <person name="Kugler K."/>
            <person name="Rivarola-Duarte L."/>
            <person name="Spannagl M."/>
            <person name="Mayer K.F.X."/>
            <person name="Lu F.H."/>
            <person name="Bevan M.W."/>
            <person name="Leroy P."/>
            <person name="Li P."/>
            <person name="You F.M."/>
            <person name="Sun Q."/>
            <person name="Liu Z."/>
            <person name="Lyons E."/>
            <person name="Wicker T."/>
            <person name="Salzberg S.L."/>
            <person name="Devos K.M."/>
            <person name="Dvorak J."/>
        </authorList>
    </citation>
    <scope>NUCLEOTIDE SEQUENCE [LARGE SCALE GENOMIC DNA]</scope>
    <source>
        <strain evidence="2">cv. AL8/78</strain>
    </source>
</reference>
<evidence type="ECO:0000313" key="3">
    <source>
        <dbReference type="Proteomes" id="UP000015105"/>
    </source>
</evidence>
<feature type="domain" description="Enoyl reductase (ER)" evidence="1">
    <location>
        <begin position="24"/>
        <end position="337"/>
    </location>
</feature>
<dbReference type="SUPFAM" id="SSF50129">
    <property type="entry name" value="GroES-like"/>
    <property type="match status" value="1"/>
</dbReference>
<sequence length="343" mass="35240">HAGHGAAMATPRTMRAVQYDKYGGGAEGLKHVEVPVPSPKKGEVLLKMEAASINPIDWKIQKGMLRPFLPGKFPFTPVGDLAGEVVELGSGVTNFKPGDKVISISFPSGGGLAEYAVAPASLTVARPPEVSAVEGACLPAAGGSALQLLKLAGVSFDGTSGATGPKNALVTAASGGVGHYAVQLAKLAGLHVTATCGARNVDFVRGLGADEVLDYGTPEGAALRSPSSRRYDAVANCAAGVPWPALKAVLADDGGTVADVTPGVGAALTSILQKVTFAKKRLAPLMLAPRREEMEWLVGLARQGKLRTTVDSRYPLSRAQEAWAKSMEGHATGKIVVEMGGAE</sequence>
<name>A0A453L786_AEGTS</name>
<dbReference type="CDD" id="cd08267">
    <property type="entry name" value="MDR1"/>
    <property type="match status" value="1"/>
</dbReference>
<reference evidence="2" key="5">
    <citation type="journal article" date="2021" name="G3 (Bethesda)">
        <title>Aegilops tauschii genome assembly Aet v5.0 features greater sequence contiguity and improved annotation.</title>
        <authorList>
            <person name="Wang L."/>
            <person name="Zhu T."/>
            <person name="Rodriguez J.C."/>
            <person name="Deal K.R."/>
            <person name="Dubcovsky J."/>
            <person name="McGuire P.E."/>
            <person name="Lux T."/>
            <person name="Spannagl M."/>
            <person name="Mayer K.F.X."/>
            <person name="Baldrich P."/>
            <person name="Meyers B.C."/>
            <person name="Huo N."/>
            <person name="Gu Y.Q."/>
            <person name="Zhou H."/>
            <person name="Devos K.M."/>
            <person name="Bennetzen J.L."/>
            <person name="Unver T."/>
            <person name="Budak H."/>
            <person name="Gulick P.J."/>
            <person name="Galiba G."/>
            <person name="Kalapos B."/>
            <person name="Nelson D.R."/>
            <person name="Li P."/>
            <person name="You F.M."/>
            <person name="Luo M.C."/>
            <person name="Dvorak J."/>
        </authorList>
    </citation>
    <scope>NUCLEOTIDE SEQUENCE [LARGE SCALE GENOMIC DNA]</scope>
    <source>
        <strain evidence="2">cv. AL8/78</strain>
    </source>
</reference>
<dbReference type="EnsemblPlants" id="AET5Gv20653300.7">
    <property type="protein sequence ID" value="AET5Gv20653300.7"/>
    <property type="gene ID" value="AET5Gv20653300"/>
</dbReference>
<dbReference type="GO" id="GO:0016491">
    <property type="term" value="F:oxidoreductase activity"/>
    <property type="evidence" value="ECO:0007669"/>
    <property type="project" value="InterPro"/>
</dbReference>
<dbReference type="SMART" id="SM00829">
    <property type="entry name" value="PKS_ER"/>
    <property type="match status" value="1"/>
</dbReference>
<dbReference type="SUPFAM" id="SSF51735">
    <property type="entry name" value="NAD(P)-binding Rossmann-fold domains"/>
    <property type="match status" value="1"/>
</dbReference>
<reference evidence="3" key="2">
    <citation type="journal article" date="2017" name="Nat. Plants">
        <title>The Aegilops tauschii genome reveals multiple impacts of transposons.</title>
        <authorList>
            <person name="Zhao G."/>
            <person name="Zou C."/>
            <person name="Li K."/>
            <person name="Wang K."/>
            <person name="Li T."/>
            <person name="Gao L."/>
            <person name="Zhang X."/>
            <person name="Wang H."/>
            <person name="Yang Z."/>
            <person name="Liu X."/>
            <person name="Jiang W."/>
            <person name="Mao L."/>
            <person name="Kong X."/>
            <person name="Jiao Y."/>
            <person name="Jia J."/>
        </authorList>
    </citation>
    <scope>NUCLEOTIDE SEQUENCE [LARGE SCALE GENOMIC DNA]</scope>
    <source>
        <strain evidence="3">cv. AL8/78</strain>
    </source>
</reference>
<keyword evidence="3" id="KW-1185">Reference proteome</keyword>
<dbReference type="PANTHER" id="PTHR44013">
    <property type="entry name" value="ZINC-TYPE ALCOHOL DEHYDROGENASE-LIKE PROTEIN C16A3.02C"/>
    <property type="match status" value="1"/>
</dbReference>
<proteinExistence type="predicted"/>
<dbReference type="Gene3D" id="3.90.180.10">
    <property type="entry name" value="Medium-chain alcohol dehydrogenases, catalytic domain"/>
    <property type="match status" value="1"/>
</dbReference>
<dbReference type="InterPro" id="IPR052733">
    <property type="entry name" value="Chloroplast_QOR"/>
</dbReference>
<evidence type="ECO:0000259" key="1">
    <source>
        <dbReference type="SMART" id="SM00829"/>
    </source>
</evidence>
<dbReference type="InterPro" id="IPR011032">
    <property type="entry name" value="GroES-like_sf"/>
</dbReference>
<dbReference type="PANTHER" id="PTHR44013:SF3">
    <property type="entry name" value="OS09G0503100 PROTEIN"/>
    <property type="match status" value="1"/>
</dbReference>
<reference evidence="2" key="4">
    <citation type="submission" date="2019-03" db="UniProtKB">
        <authorList>
            <consortium name="EnsemblPlants"/>
        </authorList>
    </citation>
    <scope>IDENTIFICATION</scope>
</reference>
<evidence type="ECO:0000313" key="2">
    <source>
        <dbReference type="EnsemblPlants" id="AET5Gv20653300.7"/>
    </source>
</evidence>
<dbReference type="Pfam" id="PF13602">
    <property type="entry name" value="ADH_zinc_N_2"/>
    <property type="match status" value="1"/>
</dbReference>
<dbReference type="Proteomes" id="UP000015105">
    <property type="component" value="Chromosome 5D"/>
</dbReference>
<dbReference type="InterPro" id="IPR020843">
    <property type="entry name" value="ER"/>
</dbReference>